<protein>
    <submittedName>
        <fullName evidence="3">Uncharacterized protein</fullName>
    </submittedName>
</protein>
<keyword evidence="2" id="KW-0732">Signal</keyword>
<feature type="region of interest" description="Disordered" evidence="1">
    <location>
        <begin position="355"/>
        <end position="396"/>
    </location>
</feature>
<comment type="caution">
    <text evidence="3">The sequence shown here is derived from an EMBL/GenBank/DDBJ whole genome shotgun (WGS) entry which is preliminary data.</text>
</comment>
<evidence type="ECO:0000256" key="1">
    <source>
        <dbReference type="SAM" id="MobiDB-lite"/>
    </source>
</evidence>
<gene>
    <name evidence="3" type="ORF">TGP89_209485</name>
</gene>
<evidence type="ECO:0000313" key="4">
    <source>
        <dbReference type="Proteomes" id="UP000028828"/>
    </source>
</evidence>
<proteinExistence type="predicted"/>
<dbReference type="OrthoDB" id="329654at2759"/>
<sequence length="529" mass="58048">MFRPTVFLCLCMHCVSFLVSVQVCQNLGNFLRDIGTNMRRVFQDSYAFGIHKRAEELAGFLHYTIVSQTVTEALFEFVEQHVTVAALEAVLNATSSVIEIPSDSQVFKLINALLSLGGDFYSLADMNAVDFENKNIVRSKVRNAFYCRLFNGRLRFCMPSVIPPTSVATIPRETVFDPATGFIKFIYLIGFQFSCEQQGGCFADISIEGSNFDGFYVLAAVGTSGFPVYAAFREFQNFPELRRLYLWQGLRPSVVDASQASWAAITPFFPESYYAATRGQLFPFASLASLSPPNNCSDLPPVPFGDTNTNFPACLNVTAQWVVGRVAAFGNCNGFLYSHVCVFPAIVETFPTSNPETWSVQETSSSTPGPSSPSPGEPGPSPPGGGVPPGGSPSRLLARHGETAAEIATGGSIDKLKSIEDEGVHYTRDNMHTNELKKFGGLNGEHVGYLPPFAGDTGDKSWTDKKKMRVFLTGDELKKETEKLNLLSGTNGRRFQSAVPVHRSQFIDGFSGQLDIYIPPFLHIPIDIW</sequence>
<dbReference type="Proteomes" id="UP000028828">
    <property type="component" value="Unassembled WGS sequence"/>
</dbReference>
<reference evidence="3 4" key="1">
    <citation type="submission" date="2014-03" db="EMBL/GenBank/DDBJ databases">
        <authorList>
            <person name="Sibley D."/>
            <person name="Venepally P."/>
            <person name="Karamycheva S."/>
            <person name="Hadjithomas M."/>
            <person name="Khan A."/>
            <person name="Brunk B."/>
            <person name="Roos D."/>
            <person name="Caler E."/>
            <person name="Lorenzi H."/>
        </authorList>
    </citation>
    <scope>NUCLEOTIDE SEQUENCE [LARGE SCALE GENOMIC DNA]</scope>
    <source>
        <strain evidence="4">p89</strain>
    </source>
</reference>
<organism evidence="3 4">
    <name type="scientific">Toxoplasma gondii p89</name>
    <dbReference type="NCBI Taxonomy" id="943119"/>
    <lineage>
        <taxon>Eukaryota</taxon>
        <taxon>Sar</taxon>
        <taxon>Alveolata</taxon>
        <taxon>Apicomplexa</taxon>
        <taxon>Conoidasida</taxon>
        <taxon>Coccidia</taxon>
        <taxon>Eucoccidiorida</taxon>
        <taxon>Eimeriorina</taxon>
        <taxon>Sarcocystidae</taxon>
        <taxon>Toxoplasma</taxon>
    </lineage>
</organism>
<dbReference type="AlphaFoldDB" id="A0A086JAP6"/>
<evidence type="ECO:0000256" key="2">
    <source>
        <dbReference type="SAM" id="SignalP"/>
    </source>
</evidence>
<feature type="signal peptide" evidence="2">
    <location>
        <begin position="1"/>
        <end position="16"/>
    </location>
</feature>
<accession>A0A086JAP6</accession>
<feature type="chain" id="PRO_5001808036" evidence="2">
    <location>
        <begin position="17"/>
        <end position="529"/>
    </location>
</feature>
<dbReference type="EMBL" id="AEYI02002200">
    <property type="protein sequence ID" value="KFG29214.1"/>
    <property type="molecule type" value="Genomic_DNA"/>
</dbReference>
<evidence type="ECO:0000313" key="3">
    <source>
        <dbReference type="EMBL" id="KFG29214.1"/>
    </source>
</evidence>
<feature type="compositionally biased region" description="Pro residues" evidence="1">
    <location>
        <begin position="370"/>
        <end position="386"/>
    </location>
</feature>
<name>A0A086JAP6_TOXGO</name>
<dbReference type="VEuPathDB" id="ToxoDB:TGP89_209485"/>